<dbReference type="InterPro" id="IPR016461">
    <property type="entry name" value="COMT-like"/>
</dbReference>
<keyword evidence="6" id="KW-1185">Reference proteome</keyword>
<sequence length="87" mass="9490">MIAFEYNGKDPRFNKIFNNGMSNHATLIMNKILQACKGFEGLSSLVDVSGGIGTTLSMIVSKYPTIKGINFDLPHVIKDSPPFPGML</sequence>
<dbReference type="Gene3D" id="3.40.50.150">
    <property type="entry name" value="Vaccinia Virus protein VP39"/>
    <property type="match status" value="1"/>
</dbReference>
<keyword evidence="1" id="KW-0489">Methyltransferase</keyword>
<evidence type="ECO:0000313" key="6">
    <source>
        <dbReference type="Proteomes" id="UP001279734"/>
    </source>
</evidence>
<dbReference type="InterPro" id="IPR029063">
    <property type="entry name" value="SAM-dependent_MTases_sf"/>
</dbReference>
<protein>
    <recommendedName>
        <fullName evidence="4">O-methyltransferase C-terminal domain-containing protein</fullName>
    </recommendedName>
</protein>
<dbReference type="GO" id="GO:0032259">
    <property type="term" value="P:methylation"/>
    <property type="evidence" value="ECO:0007669"/>
    <property type="project" value="UniProtKB-KW"/>
</dbReference>
<reference evidence="5" key="1">
    <citation type="submission" date="2023-05" db="EMBL/GenBank/DDBJ databases">
        <title>Nepenthes gracilis genome sequencing.</title>
        <authorList>
            <person name="Fukushima K."/>
        </authorList>
    </citation>
    <scope>NUCLEOTIDE SEQUENCE</scope>
    <source>
        <strain evidence="5">SING2019-196</strain>
    </source>
</reference>
<organism evidence="5 6">
    <name type="scientific">Nepenthes gracilis</name>
    <name type="common">Slender pitcher plant</name>
    <dbReference type="NCBI Taxonomy" id="150966"/>
    <lineage>
        <taxon>Eukaryota</taxon>
        <taxon>Viridiplantae</taxon>
        <taxon>Streptophyta</taxon>
        <taxon>Embryophyta</taxon>
        <taxon>Tracheophyta</taxon>
        <taxon>Spermatophyta</taxon>
        <taxon>Magnoliopsida</taxon>
        <taxon>eudicotyledons</taxon>
        <taxon>Gunneridae</taxon>
        <taxon>Pentapetalae</taxon>
        <taxon>Caryophyllales</taxon>
        <taxon>Nepenthaceae</taxon>
        <taxon>Nepenthes</taxon>
    </lineage>
</organism>
<name>A0AAD3SWG8_NEPGR</name>
<keyword evidence="3" id="KW-0949">S-adenosyl-L-methionine</keyword>
<dbReference type="SUPFAM" id="SSF53335">
    <property type="entry name" value="S-adenosyl-L-methionine-dependent methyltransferases"/>
    <property type="match status" value="1"/>
</dbReference>
<dbReference type="EMBL" id="BSYO01000019">
    <property type="protein sequence ID" value="GMH18324.1"/>
    <property type="molecule type" value="Genomic_DNA"/>
</dbReference>
<dbReference type="AlphaFoldDB" id="A0AAD3SWG8"/>
<comment type="caution">
    <text evidence="5">The sequence shown here is derived from an EMBL/GenBank/DDBJ whole genome shotgun (WGS) entry which is preliminary data.</text>
</comment>
<evidence type="ECO:0000259" key="4">
    <source>
        <dbReference type="Pfam" id="PF00891"/>
    </source>
</evidence>
<keyword evidence="2" id="KW-0808">Transferase</keyword>
<dbReference type="Pfam" id="PF00891">
    <property type="entry name" value="Methyltransf_2"/>
    <property type="match status" value="1"/>
</dbReference>
<dbReference type="GO" id="GO:0008171">
    <property type="term" value="F:O-methyltransferase activity"/>
    <property type="evidence" value="ECO:0007669"/>
    <property type="project" value="InterPro"/>
</dbReference>
<proteinExistence type="predicted"/>
<evidence type="ECO:0000256" key="3">
    <source>
        <dbReference type="ARBA" id="ARBA00022691"/>
    </source>
</evidence>
<evidence type="ECO:0000256" key="1">
    <source>
        <dbReference type="ARBA" id="ARBA00022603"/>
    </source>
</evidence>
<dbReference type="PANTHER" id="PTHR11746">
    <property type="entry name" value="O-METHYLTRANSFERASE"/>
    <property type="match status" value="1"/>
</dbReference>
<evidence type="ECO:0000256" key="2">
    <source>
        <dbReference type="ARBA" id="ARBA00022679"/>
    </source>
</evidence>
<dbReference type="PROSITE" id="PS51683">
    <property type="entry name" value="SAM_OMT_II"/>
    <property type="match status" value="1"/>
</dbReference>
<evidence type="ECO:0000313" key="5">
    <source>
        <dbReference type="EMBL" id="GMH18324.1"/>
    </source>
</evidence>
<gene>
    <name evidence="5" type="ORF">Nepgr_020165</name>
</gene>
<dbReference type="InterPro" id="IPR001077">
    <property type="entry name" value="COMT_C"/>
</dbReference>
<dbReference type="Proteomes" id="UP001279734">
    <property type="component" value="Unassembled WGS sequence"/>
</dbReference>
<accession>A0AAD3SWG8</accession>
<feature type="domain" description="O-methyltransferase C-terminal" evidence="4">
    <location>
        <begin position="3"/>
        <end position="83"/>
    </location>
</feature>